<dbReference type="InterPro" id="IPR000577">
    <property type="entry name" value="Carb_kinase_FGGY"/>
</dbReference>
<proteinExistence type="inferred from homology"/>
<gene>
    <name evidence="6" type="ORF">AN217_27120</name>
</gene>
<keyword evidence="2" id="KW-0808">Transferase</keyword>
<dbReference type="GO" id="GO:0005975">
    <property type="term" value="P:carbohydrate metabolic process"/>
    <property type="evidence" value="ECO:0007669"/>
    <property type="project" value="InterPro"/>
</dbReference>
<dbReference type="InterPro" id="IPR050406">
    <property type="entry name" value="FGGY_Carb_Kinase"/>
</dbReference>
<dbReference type="Pfam" id="PF02782">
    <property type="entry name" value="FGGY_C"/>
    <property type="match status" value="1"/>
</dbReference>
<accession>A0A1E7KAK4</accession>
<dbReference type="AlphaFoldDB" id="A0A1E7KAK4"/>
<reference evidence="6 7" key="1">
    <citation type="journal article" date="2016" name="Front. Microbiol.">
        <title>Comparative Genomics Analysis of Streptomyces Species Reveals Their Adaptation to the Marine Environment and Their Diversity at the Genomic Level.</title>
        <authorList>
            <person name="Tian X."/>
            <person name="Zhang Z."/>
            <person name="Yang T."/>
            <person name="Chen M."/>
            <person name="Li J."/>
            <person name="Chen F."/>
            <person name="Yang J."/>
            <person name="Li W."/>
            <person name="Zhang B."/>
            <person name="Zhang Z."/>
            <person name="Wu J."/>
            <person name="Zhang C."/>
            <person name="Long L."/>
            <person name="Xiao J."/>
        </authorList>
    </citation>
    <scope>NUCLEOTIDE SEQUENCE [LARGE SCALE GENOMIC DNA]</scope>
    <source>
        <strain evidence="6 7">SCSIO M10379</strain>
    </source>
</reference>
<feature type="domain" description="Carbohydrate kinase FGGY C-terminal" evidence="5">
    <location>
        <begin position="258"/>
        <end position="439"/>
    </location>
</feature>
<dbReference type="PATRIC" id="fig|943816.4.peg.5023"/>
<sequence>MIVGVDVGTSVTKAQLIARDGRTGPAHEARSTLYTLPGNRVEQDMDEVIGTVVTVVRAAVADAAQFSPDEPVEALALTGQGDGLWLRDADGRPVGRALSWMDGRAAPVLDAWAADGTAREVHRRTGAGMFPGAAGPLLAHLAEHEPERLAAADVAGYCVDAIAQRFTGARTVDASDASVPFLDAARRTYDDEALELCGLSRWRGLLAEPAPPGALFGLLPKVAAELGLPSGLPVSAGPFDIPACGFGSGLEQVGQGNLIIGTTLACQVLSSDPAPGAGDEAAGMVLATPYEDRYLRVMPAMIGTAGLDWLLGMLGVRIEELDALLARSPYGAAGVTALPFLSTSGERAPFVDARARGRLDGLSPLTSRADLVRALCEAVAYSARHCLETLGVDGAITACGGGARSGEWGRIFAGVLGRDVHVREDAVGIRGAARVAWRALGADASAGSGGDGGGAAGPGGDGGRVARADAEAVAFYEDGYRRYLDTLETARRSW</sequence>
<evidence type="ECO:0000313" key="7">
    <source>
        <dbReference type="Proteomes" id="UP000175829"/>
    </source>
</evidence>
<dbReference type="Proteomes" id="UP000175829">
    <property type="component" value="Unassembled WGS sequence"/>
</dbReference>
<dbReference type="PIRSF" id="PIRSF000538">
    <property type="entry name" value="GlpK"/>
    <property type="match status" value="1"/>
</dbReference>
<dbReference type="Pfam" id="PF00370">
    <property type="entry name" value="FGGY_N"/>
    <property type="match status" value="1"/>
</dbReference>
<name>A0A1E7KAK4_9ACTN</name>
<evidence type="ECO:0000259" key="4">
    <source>
        <dbReference type="Pfam" id="PF00370"/>
    </source>
</evidence>
<feature type="domain" description="Carbohydrate kinase FGGY N-terminal" evidence="4">
    <location>
        <begin position="1"/>
        <end position="246"/>
    </location>
</feature>
<dbReference type="InterPro" id="IPR018484">
    <property type="entry name" value="FGGY_N"/>
</dbReference>
<dbReference type="PANTHER" id="PTHR43095">
    <property type="entry name" value="SUGAR KINASE"/>
    <property type="match status" value="1"/>
</dbReference>
<dbReference type="SUPFAM" id="SSF53067">
    <property type="entry name" value="Actin-like ATPase domain"/>
    <property type="match status" value="2"/>
</dbReference>
<dbReference type="Gene3D" id="3.30.420.40">
    <property type="match status" value="2"/>
</dbReference>
<comment type="caution">
    <text evidence="6">The sequence shown here is derived from an EMBL/GenBank/DDBJ whole genome shotgun (WGS) entry which is preliminary data.</text>
</comment>
<dbReference type="RefSeq" id="WP_019354153.1">
    <property type="nucleotide sequence ID" value="NZ_LJGV01000022.1"/>
</dbReference>
<comment type="similarity">
    <text evidence="1">Belongs to the FGGY kinase family.</text>
</comment>
<evidence type="ECO:0000313" key="6">
    <source>
        <dbReference type="EMBL" id="OEV00867.1"/>
    </source>
</evidence>
<dbReference type="GO" id="GO:0016301">
    <property type="term" value="F:kinase activity"/>
    <property type="evidence" value="ECO:0007669"/>
    <property type="project" value="UniProtKB-KW"/>
</dbReference>
<dbReference type="PANTHER" id="PTHR43095:SF3">
    <property type="entry name" value="L-XYLULOSE_3-KETO-L-GULONATE KINASE"/>
    <property type="match status" value="1"/>
</dbReference>
<evidence type="ECO:0000256" key="2">
    <source>
        <dbReference type="ARBA" id="ARBA00022679"/>
    </source>
</evidence>
<dbReference type="InterPro" id="IPR043129">
    <property type="entry name" value="ATPase_NBD"/>
</dbReference>
<dbReference type="InterPro" id="IPR018485">
    <property type="entry name" value="FGGY_C"/>
</dbReference>
<organism evidence="6 7">
    <name type="scientific">Streptomyces qinglanensis</name>
    <dbReference type="NCBI Taxonomy" id="943816"/>
    <lineage>
        <taxon>Bacteria</taxon>
        <taxon>Bacillati</taxon>
        <taxon>Actinomycetota</taxon>
        <taxon>Actinomycetes</taxon>
        <taxon>Kitasatosporales</taxon>
        <taxon>Streptomycetaceae</taxon>
        <taxon>Streptomyces</taxon>
    </lineage>
</organism>
<evidence type="ECO:0000256" key="3">
    <source>
        <dbReference type="ARBA" id="ARBA00022777"/>
    </source>
</evidence>
<keyword evidence="3 6" id="KW-0418">Kinase</keyword>
<protein>
    <submittedName>
        <fullName evidence="6">Erythritol kinase</fullName>
    </submittedName>
</protein>
<evidence type="ECO:0000259" key="5">
    <source>
        <dbReference type="Pfam" id="PF02782"/>
    </source>
</evidence>
<dbReference type="EMBL" id="LJGV01000022">
    <property type="protein sequence ID" value="OEV00867.1"/>
    <property type="molecule type" value="Genomic_DNA"/>
</dbReference>
<evidence type="ECO:0000256" key="1">
    <source>
        <dbReference type="ARBA" id="ARBA00009156"/>
    </source>
</evidence>